<evidence type="ECO:0000256" key="2">
    <source>
        <dbReference type="ARBA" id="ARBA00023797"/>
    </source>
</evidence>
<gene>
    <name evidence="6" type="ORF">ACFSQ3_09880</name>
</gene>
<dbReference type="InterPro" id="IPR039261">
    <property type="entry name" value="FNR_nucleotide-bd"/>
</dbReference>
<evidence type="ECO:0000259" key="5">
    <source>
        <dbReference type="PROSITE" id="PS51384"/>
    </source>
</evidence>
<organism evidence="6 7">
    <name type="scientific">Sphingobacterium corticis</name>
    <dbReference type="NCBI Taxonomy" id="1812823"/>
    <lineage>
        <taxon>Bacteria</taxon>
        <taxon>Pseudomonadati</taxon>
        <taxon>Bacteroidota</taxon>
        <taxon>Sphingobacteriia</taxon>
        <taxon>Sphingobacteriales</taxon>
        <taxon>Sphingobacteriaceae</taxon>
        <taxon>Sphingobacterium</taxon>
    </lineage>
</organism>
<dbReference type="InterPro" id="IPR029039">
    <property type="entry name" value="Flavoprotein-like_sf"/>
</dbReference>
<protein>
    <recommendedName>
        <fullName evidence="2">NADPH--hemoprotein reductase</fullName>
        <ecNumber evidence="2">1.6.2.4</ecNumber>
    </recommendedName>
</protein>
<dbReference type="InterPro" id="IPR008254">
    <property type="entry name" value="Flavodoxin/NO_synth"/>
</dbReference>
<proteinExistence type="predicted"/>
<sequence length="732" mass="82876">MTLSIWRYAHLVLAWASSLFLLLLSVTGIILAYDAVDSNSSNFAIADLDTISLANTVSQLKQQYPEILELVVDRQSRVYLDALNEDSEAVQGYIDPISGKLLGAKEEKSDFIQWTTTLHRSLFLHETGRIVVGVISFLLLLITISGILLIVKRQQNWKRFFSKVRKDFFAQYFHVVSGRLMLIPILLIALTGTYLFLVRTNIIAKPESVQEYVVNQSEEVSTSVLDFRLFQQTKLSDVERIEFPFIEDDPEEFYIITLKDRQLTVSQMDGAILKETKYAYTAVWEKISLDLHTGQTNRGLAIVLGLAALNILFFIYTGFVITFRRTRSRIKNKFSAKTAEVILLVGSENGTTLAMANRVHKQLLDQGVKSFVDSLNGYDKYPNAKHLLVFTCTYGLGEAPQGAKQFQSRLAQFPQVQDVQFSVLGFGSKSYPDFCAYAMKVDALLQEQTWAKQILPLYTVNDRSADDVVNWVHAWTKESGITLATAKSVYEEKMPSLQQFKVVSKTKVIEGDPIFKVVLKPIKRLRIKSGDLLAIYPKNDATERFYSIARVNGCVQLLVKLHPHGLGSGYLNELKDNKLLSARWLPNTHFHFPKKAKQVVMIANGTGIAPFLGMLDNNKSKIPTRLYVGFRNKQPSNESYAEFADKQINSGKLSSYHVAYSREVTSQYVLDLIKEDAEYFANLLADRGVILICGALQMQRDVESILDELLAKRNLKDLAFYRDRGQLLTDCY</sequence>
<feature type="domain" description="Flavodoxin-like" evidence="4">
    <location>
        <begin position="341"/>
        <end position="480"/>
    </location>
</feature>
<evidence type="ECO:0000313" key="6">
    <source>
        <dbReference type="EMBL" id="MFD2599262.1"/>
    </source>
</evidence>
<dbReference type="Pfam" id="PF03929">
    <property type="entry name" value="PepSY_TM"/>
    <property type="match status" value="1"/>
</dbReference>
<dbReference type="InterPro" id="IPR001433">
    <property type="entry name" value="OxRdtase_FAD/NAD-bd"/>
</dbReference>
<comment type="caution">
    <text evidence="6">The sequence shown here is derived from an EMBL/GenBank/DDBJ whole genome shotgun (WGS) entry which is preliminary data.</text>
</comment>
<dbReference type="PROSITE" id="PS50902">
    <property type="entry name" value="FLAVODOXIN_LIKE"/>
    <property type="match status" value="1"/>
</dbReference>
<evidence type="ECO:0000259" key="4">
    <source>
        <dbReference type="PROSITE" id="PS50902"/>
    </source>
</evidence>
<keyword evidence="1" id="KW-0285">Flavoprotein</keyword>
<evidence type="ECO:0000256" key="3">
    <source>
        <dbReference type="SAM" id="Phobius"/>
    </source>
</evidence>
<dbReference type="PANTHER" id="PTHR19384:SF17">
    <property type="entry name" value="NADPH--CYTOCHROME P450 REDUCTASE"/>
    <property type="match status" value="1"/>
</dbReference>
<feature type="transmembrane region" description="Helical" evidence="3">
    <location>
        <begin position="172"/>
        <end position="197"/>
    </location>
</feature>
<feature type="transmembrane region" description="Helical" evidence="3">
    <location>
        <begin position="130"/>
        <end position="151"/>
    </location>
</feature>
<name>A0ABW5NJN9_9SPHI</name>
<feature type="transmembrane region" description="Helical" evidence="3">
    <location>
        <begin position="299"/>
        <end position="323"/>
    </location>
</feature>
<reference evidence="7" key="1">
    <citation type="journal article" date="2019" name="Int. J. Syst. Evol. Microbiol.">
        <title>The Global Catalogue of Microorganisms (GCM) 10K type strain sequencing project: providing services to taxonomists for standard genome sequencing and annotation.</title>
        <authorList>
            <consortium name="The Broad Institute Genomics Platform"/>
            <consortium name="The Broad Institute Genome Sequencing Center for Infectious Disease"/>
            <person name="Wu L."/>
            <person name="Ma J."/>
        </authorList>
    </citation>
    <scope>NUCLEOTIDE SEQUENCE [LARGE SCALE GENOMIC DNA]</scope>
    <source>
        <strain evidence="7">KCTC 42248</strain>
    </source>
</reference>
<dbReference type="Pfam" id="PF00258">
    <property type="entry name" value="Flavodoxin_1"/>
    <property type="match status" value="1"/>
</dbReference>
<evidence type="ECO:0000313" key="7">
    <source>
        <dbReference type="Proteomes" id="UP001597393"/>
    </source>
</evidence>
<dbReference type="Gene3D" id="3.40.50.360">
    <property type="match status" value="1"/>
</dbReference>
<dbReference type="Gene3D" id="3.40.50.80">
    <property type="entry name" value="Nucleotide-binding domain of ferredoxin-NADP reductase (FNR) module"/>
    <property type="match status" value="1"/>
</dbReference>
<dbReference type="SUPFAM" id="SSF52218">
    <property type="entry name" value="Flavoproteins"/>
    <property type="match status" value="1"/>
</dbReference>
<dbReference type="Proteomes" id="UP001597393">
    <property type="component" value="Unassembled WGS sequence"/>
</dbReference>
<dbReference type="PROSITE" id="PS51384">
    <property type="entry name" value="FAD_FR"/>
    <property type="match status" value="1"/>
</dbReference>
<keyword evidence="3" id="KW-1133">Transmembrane helix</keyword>
<dbReference type="InterPro" id="IPR017938">
    <property type="entry name" value="Riboflavin_synthase-like_b-brl"/>
</dbReference>
<dbReference type="SUPFAM" id="SSF52343">
    <property type="entry name" value="Ferredoxin reductase-like, C-terminal NADP-linked domain"/>
    <property type="match status" value="1"/>
</dbReference>
<dbReference type="EMBL" id="JBHUMA010000006">
    <property type="protein sequence ID" value="MFD2599262.1"/>
    <property type="molecule type" value="Genomic_DNA"/>
</dbReference>
<dbReference type="SUPFAM" id="SSF63380">
    <property type="entry name" value="Riboflavin synthase domain-like"/>
    <property type="match status" value="1"/>
</dbReference>
<accession>A0ABW5NJN9</accession>
<keyword evidence="3" id="KW-0472">Membrane</keyword>
<evidence type="ECO:0000256" key="1">
    <source>
        <dbReference type="ARBA" id="ARBA00022630"/>
    </source>
</evidence>
<keyword evidence="3" id="KW-0812">Transmembrane</keyword>
<dbReference type="Pfam" id="PF00175">
    <property type="entry name" value="NAD_binding_1"/>
    <property type="match status" value="1"/>
</dbReference>
<dbReference type="InterPro" id="IPR005625">
    <property type="entry name" value="PepSY-ass_TM"/>
</dbReference>
<dbReference type="RefSeq" id="WP_380869388.1">
    <property type="nucleotide sequence ID" value="NZ_JBHUMA010000006.1"/>
</dbReference>
<dbReference type="EC" id="1.6.2.4" evidence="2"/>
<feature type="transmembrane region" description="Helical" evidence="3">
    <location>
        <begin position="12"/>
        <end position="33"/>
    </location>
</feature>
<dbReference type="PANTHER" id="PTHR19384">
    <property type="entry name" value="NITRIC OXIDE SYNTHASE-RELATED"/>
    <property type="match status" value="1"/>
</dbReference>
<dbReference type="InterPro" id="IPR017927">
    <property type="entry name" value="FAD-bd_FR_type"/>
</dbReference>
<keyword evidence="7" id="KW-1185">Reference proteome</keyword>
<feature type="domain" description="FAD-binding FR-type" evidence="5">
    <location>
        <begin position="495"/>
        <end position="593"/>
    </location>
</feature>